<evidence type="ECO:0000256" key="7">
    <source>
        <dbReference type="ARBA" id="ARBA00022833"/>
    </source>
</evidence>
<evidence type="ECO:0000256" key="2">
    <source>
        <dbReference type="ARBA" id="ARBA00004776"/>
    </source>
</evidence>
<dbReference type="InterPro" id="IPR006311">
    <property type="entry name" value="TAT_signal"/>
</dbReference>
<dbReference type="EMBL" id="CP021377">
    <property type="protein sequence ID" value="ART83154.1"/>
    <property type="molecule type" value="Genomic_DNA"/>
</dbReference>
<dbReference type="CDD" id="cd14844">
    <property type="entry name" value="Zn-DD-carboxypeptidase_like"/>
    <property type="match status" value="1"/>
</dbReference>
<evidence type="ECO:0000256" key="10">
    <source>
        <dbReference type="ARBA" id="ARBA00093448"/>
    </source>
</evidence>
<reference evidence="12 13" key="1">
    <citation type="journal article" date="2014" name="Int. J. Syst. Evol. Microbiol.">
        <title>Oceanisphaera profunda sp. nov., a marine bacterium isolated from deep-sea sediment, and emended description of the genus Oceanisphaera.</title>
        <authorList>
            <person name="Xu Z."/>
            <person name="Zhang X.Y."/>
            <person name="Su H.N."/>
            <person name="Yu Z.C."/>
            <person name="Liu C."/>
            <person name="Li H."/>
            <person name="Chen X.L."/>
            <person name="Song X.Y."/>
            <person name="Xie B.B."/>
            <person name="Qin Q.L."/>
            <person name="Zhou B.C."/>
            <person name="Shi M."/>
            <person name="Huang Y."/>
            <person name="Zhang Y.Z."/>
        </authorList>
    </citation>
    <scope>NUCLEOTIDE SEQUENCE [LARGE SCALE GENOMIC DNA]</scope>
    <source>
        <strain evidence="12 13">SM1222</strain>
    </source>
</reference>
<evidence type="ECO:0000256" key="11">
    <source>
        <dbReference type="ARBA" id="ARBA00093666"/>
    </source>
</evidence>
<keyword evidence="9" id="KW-0961">Cell wall biogenesis/degradation</keyword>
<keyword evidence="8" id="KW-0482">Metalloprotease</keyword>
<evidence type="ECO:0000256" key="4">
    <source>
        <dbReference type="ARBA" id="ARBA00022723"/>
    </source>
</evidence>
<accession>A0A1Y0D771</accession>
<dbReference type="InterPro" id="IPR009045">
    <property type="entry name" value="Zn_M74/Hedgehog-like"/>
</dbReference>
<keyword evidence="6" id="KW-0378">Hydrolase</keyword>
<protein>
    <recommendedName>
        <fullName evidence="11">Murein endopeptidase K</fullName>
    </recommendedName>
</protein>
<dbReference type="OrthoDB" id="9782994at2"/>
<evidence type="ECO:0000256" key="6">
    <source>
        <dbReference type="ARBA" id="ARBA00022801"/>
    </source>
</evidence>
<evidence type="ECO:0000256" key="1">
    <source>
        <dbReference type="ARBA" id="ARBA00001947"/>
    </source>
</evidence>
<dbReference type="GO" id="GO:0071555">
    <property type="term" value="P:cell wall organization"/>
    <property type="evidence" value="ECO:0007669"/>
    <property type="project" value="UniProtKB-KW"/>
</dbReference>
<sequence length="203" mass="22756">MFDFKREKQAIDQQQAELTQGALAQSVNRRRFLQGLGGLGAVAMLPMPALASRSAPVRKLSLHSINTGEQVTASFWEEGRYLKEGLNTLNRIMRDYRAEEQSEIDPKLYDQLYLLQHRLGKVGEIQIISGYRSPNTNAMLRRTSRGVAKKSYHMKGQAIDLRLPGVPLAQVRQAALNMKVGGVGYYPSSNFVHLDTGPVRSWV</sequence>
<keyword evidence="5" id="KW-0732">Signal</keyword>
<dbReference type="GO" id="GO:0006508">
    <property type="term" value="P:proteolysis"/>
    <property type="evidence" value="ECO:0007669"/>
    <property type="project" value="UniProtKB-KW"/>
</dbReference>
<keyword evidence="13" id="KW-1185">Reference proteome</keyword>
<comment type="pathway">
    <text evidence="2">Cell wall biogenesis; cell wall polysaccharide biosynthesis.</text>
</comment>
<dbReference type="GO" id="GO:0008237">
    <property type="term" value="F:metallopeptidase activity"/>
    <property type="evidence" value="ECO:0007669"/>
    <property type="project" value="UniProtKB-KW"/>
</dbReference>
<comment type="similarity">
    <text evidence="10">Belongs to the peptidase M15 family.</text>
</comment>
<dbReference type="AlphaFoldDB" id="A0A1Y0D771"/>
<dbReference type="Pfam" id="PF05951">
    <property type="entry name" value="Peptidase_M15_2"/>
    <property type="match status" value="1"/>
</dbReference>
<evidence type="ECO:0000256" key="8">
    <source>
        <dbReference type="ARBA" id="ARBA00023049"/>
    </source>
</evidence>
<evidence type="ECO:0000313" key="12">
    <source>
        <dbReference type="EMBL" id="ART83154.1"/>
    </source>
</evidence>
<organism evidence="12 13">
    <name type="scientific">Oceanisphaera profunda</name>
    <dbReference type="NCBI Taxonomy" id="1416627"/>
    <lineage>
        <taxon>Bacteria</taxon>
        <taxon>Pseudomonadati</taxon>
        <taxon>Pseudomonadota</taxon>
        <taxon>Gammaproteobacteria</taxon>
        <taxon>Aeromonadales</taxon>
        <taxon>Aeromonadaceae</taxon>
        <taxon>Oceanisphaera</taxon>
    </lineage>
</organism>
<gene>
    <name evidence="12" type="ORF">CBP31_11450</name>
</gene>
<dbReference type="KEGG" id="opf:CBP31_11450"/>
<keyword evidence="7" id="KW-0862">Zinc</keyword>
<dbReference type="PROSITE" id="PS51318">
    <property type="entry name" value="TAT"/>
    <property type="match status" value="1"/>
</dbReference>
<dbReference type="Gene3D" id="3.30.1380.10">
    <property type="match status" value="1"/>
</dbReference>
<evidence type="ECO:0000256" key="9">
    <source>
        <dbReference type="ARBA" id="ARBA00023316"/>
    </source>
</evidence>
<dbReference type="PANTHER" id="PTHR37425">
    <property type="match status" value="1"/>
</dbReference>
<dbReference type="InterPro" id="IPR010275">
    <property type="entry name" value="MepK"/>
</dbReference>
<name>A0A1Y0D771_9GAMM</name>
<dbReference type="SUPFAM" id="SSF55166">
    <property type="entry name" value="Hedgehog/DD-peptidase"/>
    <property type="match status" value="1"/>
</dbReference>
<keyword evidence="3" id="KW-0645">Protease</keyword>
<evidence type="ECO:0000256" key="3">
    <source>
        <dbReference type="ARBA" id="ARBA00022670"/>
    </source>
</evidence>
<dbReference type="PANTHER" id="PTHR37425:SF1">
    <property type="entry name" value="OUTER MEMBRANE PROTEIN"/>
    <property type="match status" value="1"/>
</dbReference>
<evidence type="ECO:0000256" key="5">
    <source>
        <dbReference type="ARBA" id="ARBA00022729"/>
    </source>
</evidence>
<evidence type="ECO:0000313" key="13">
    <source>
        <dbReference type="Proteomes" id="UP000243937"/>
    </source>
</evidence>
<dbReference type="RefSeq" id="WP_087037386.1">
    <property type="nucleotide sequence ID" value="NZ_CP021377.1"/>
</dbReference>
<dbReference type="Proteomes" id="UP000243937">
    <property type="component" value="Chromosome"/>
</dbReference>
<comment type="cofactor">
    <cofactor evidence="1">
        <name>Zn(2+)</name>
        <dbReference type="ChEBI" id="CHEBI:29105"/>
    </cofactor>
</comment>
<dbReference type="GO" id="GO:0046872">
    <property type="term" value="F:metal ion binding"/>
    <property type="evidence" value="ECO:0007669"/>
    <property type="project" value="UniProtKB-KW"/>
</dbReference>
<proteinExistence type="inferred from homology"/>
<keyword evidence="4" id="KW-0479">Metal-binding</keyword>